<dbReference type="Proteomes" id="UP000013827">
    <property type="component" value="Unassembled WGS sequence"/>
</dbReference>
<reference evidence="1" key="2">
    <citation type="submission" date="2024-10" db="UniProtKB">
        <authorList>
            <consortium name="EnsemblProtists"/>
        </authorList>
    </citation>
    <scope>IDENTIFICATION</scope>
</reference>
<protein>
    <submittedName>
        <fullName evidence="1">Uncharacterized protein</fullName>
    </submittedName>
</protein>
<dbReference type="KEGG" id="ehx:EMIHUDRAFT_211134"/>
<accession>A0A0D3IWH2</accession>
<reference evidence="2" key="1">
    <citation type="journal article" date="2013" name="Nature">
        <title>Pan genome of the phytoplankton Emiliania underpins its global distribution.</title>
        <authorList>
            <person name="Read B.A."/>
            <person name="Kegel J."/>
            <person name="Klute M.J."/>
            <person name="Kuo A."/>
            <person name="Lefebvre S.C."/>
            <person name="Maumus F."/>
            <person name="Mayer C."/>
            <person name="Miller J."/>
            <person name="Monier A."/>
            <person name="Salamov A."/>
            <person name="Young J."/>
            <person name="Aguilar M."/>
            <person name="Claverie J.M."/>
            <person name="Frickenhaus S."/>
            <person name="Gonzalez K."/>
            <person name="Herman E.K."/>
            <person name="Lin Y.C."/>
            <person name="Napier J."/>
            <person name="Ogata H."/>
            <person name="Sarno A.F."/>
            <person name="Shmutz J."/>
            <person name="Schroeder D."/>
            <person name="de Vargas C."/>
            <person name="Verret F."/>
            <person name="von Dassow P."/>
            <person name="Valentin K."/>
            <person name="Van de Peer Y."/>
            <person name="Wheeler G."/>
            <person name="Dacks J.B."/>
            <person name="Delwiche C.F."/>
            <person name="Dyhrman S.T."/>
            <person name="Glockner G."/>
            <person name="John U."/>
            <person name="Richards T."/>
            <person name="Worden A.Z."/>
            <person name="Zhang X."/>
            <person name="Grigoriev I.V."/>
            <person name="Allen A.E."/>
            <person name="Bidle K."/>
            <person name="Borodovsky M."/>
            <person name="Bowler C."/>
            <person name="Brownlee C."/>
            <person name="Cock J.M."/>
            <person name="Elias M."/>
            <person name="Gladyshev V.N."/>
            <person name="Groth M."/>
            <person name="Guda C."/>
            <person name="Hadaegh A."/>
            <person name="Iglesias-Rodriguez M.D."/>
            <person name="Jenkins J."/>
            <person name="Jones B.M."/>
            <person name="Lawson T."/>
            <person name="Leese F."/>
            <person name="Lindquist E."/>
            <person name="Lobanov A."/>
            <person name="Lomsadze A."/>
            <person name="Malik S.B."/>
            <person name="Marsh M.E."/>
            <person name="Mackinder L."/>
            <person name="Mock T."/>
            <person name="Mueller-Roeber B."/>
            <person name="Pagarete A."/>
            <person name="Parker M."/>
            <person name="Probert I."/>
            <person name="Quesneville H."/>
            <person name="Raines C."/>
            <person name="Rensing S.A."/>
            <person name="Riano-Pachon D.M."/>
            <person name="Richier S."/>
            <person name="Rokitta S."/>
            <person name="Shiraiwa Y."/>
            <person name="Soanes D.M."/>
            <person name="van der Giezen M."/>
            <person name="Wahlund T.M."/>
            <person name="Williams B."/>
            <person name="Wilson W."/>
            <person name="Wolfe G."/>
            <person name="Wurch L.L."/>
        </authorList>
    </citation>
    <scope>NUCLEOTIDE SEQUENCE</scope>
</reference>
<proteinExistence type="predicted"/>
<dbReference type="RefSeq" id="XP_005768036.1">
    <property type="nucleotide sequence ID" value="XM_005767979.1"/>
</dbReference>
<keyword evidence="2" id="KW-1185">Reference proteome</keyword>
<dbReference type="GeneID" id="17261868"/>
<evidence type="ECO:0000313" key="2">
    <source>
        <dbReference type="Proteomes" id="UP000013827"/>
    </source>
</evidence>
<organism evidence="1 2">
    <name type="scientific">Emiliania huxleyi (strain CCMP1516)</name>
    <dbReference type="NCBI Taxonomy" id="280463"/>
    <lineage>
        <taxon>Eukaryota</taxon>
        <taxon>Haptista</taxon>
        <taxon>Haptophyta</taxon>
        <taxon>Prymnesiophyceae</taxon>
        <taxon>Isochrysidales</taxon>
        <taxon>Noelaerhabdaceae</taxon>
        <taxon>Emiliania</taxon>
    </lineage>
</organism>
<name>A0A0D3IWH2_EMIH1</name>
<sequence>MMRAAGQGERRPGCGEAALPTLSLAATAVAIALAATSAVSAASVAEEQGPFGGCRLGCSLRVYLDRRARALRFVLRRFGLLLPGRGFFGSVAGLLAAEQTIPRARLLPRAIMAVLALLLLDGFVRPFNPPTPNTHWLRYSCDSNAMRREYGNHCSKLRGGPVGAKARAH</sequence>
<dbReference type="PaxDb" id="2903-EOD15607"/>
<dbReference type="EnsemblProtists" id="EOD15607">
    <property type="protein sequence ID" value="EOD15607"/>
    <property type="gene ID" value="EMIHUDRAFT_211134"/>
</dbReference>
<evidence type="ECO:0000313" key="1">
    <source>
        <dbReference type="EnsemblProtists" id="EOD15607"/>
    </source>
</evidence>
<dbReference type="AlphaFoldDB" id="A0A0D3IWH2"/>
<dbReference type="HOGENOM" id="CLU_1581436_0_0_1"/>